<feature type="domain" description="K Homology" evidence="6">
    <location>
        <begin position="158"/>
        <end position="251"/>
    </location>
</feature>
<accession>A0A367Y9A4</accession>
<keyword evidence="2" id="KW-0863">Zinc-finger</keyword>
<feature type="compositionally biased region" description="Basic and acidic residues" evidence="5">
    <location>
        <begin position="374"/>
        <end position="387"/>
    </location>
</feature>
<dbReference type="STRING" id="5486.A0A367Y9A4"/>
<feature type="compositionally biased region" description="Acidic residues" evidence="5">
    <location>
        <begin position="995"/>
        <end position="1010"/>
    </location>
</feature>
<evidence type="ECO:0000256" key="4">
    <source>
        <dbReference type="PROSITE-ProRule" id="PRU00117"/>
    </source>
</evidence>
<dbReference type="Gene3D" id="6.10.140.1790">
    <property type="match status" value="1"/>
</dbReference>
<dbReference type="GO" id="GO:0008270">
    <property type="term" value="F:zinc ion binding"/>
    <property type="evidence" value="ECO:0007669"/>
    <property type="project" value="UniProtKB-KW"/>
</dbReference>
<evidence type="ECO:0000313" key="8">
    <source>
        <dbReference type="Proteomes" id="UP000253472"/>
    </source>
</evidence>
<feature type="region of interest" description="Disordered" evidence="5">
    <location>
        <begin position="94"/>
        <end position="117"/>
    </location>
</feature>
<gene>
    <name evidence="7" type="primary">BBP_1</name>
    <name evidence="7" type="ORF">Cantr_09412</name>
</gene>
<organism evidence="7 8">
    <name type="scientific">Candida viswanathii</name>
    <dbReference type="NCBI Taxonomy" id="5486"/>
    <lineage>
        <taxon>Eukaryota</taxon>
        <taxon>Fungi</taxon>
        <taxon>Dikarya</taxon>
        <taxon>Ascomycota</taxon>
        <taxon>Saccharomycotina</taxon>
        <taxon>Pichiomycetes</taxon>
        <taxon>Debaryomycetaceae</taxon>
        <taxon>Candida/Lodderomyces clade</taxon>
        <taxon>Candida</taxon>
    </lineage>
</organism>
<dbReference type="GO" id="GO:0005774">
    <property type="term" value="C:vacuolar membrane"/>
    <property type="evidence" value="ECO:0007669"/>
    <property type="project" value="TreeGrafter"/>
</dbReference>
<dbReference type="Pfam" id="PF16275">
    <property type="entry name" value="SF1-HH"/>
    <property type="match status" value="1"/>
</dbReference>
<keyword evidence="4" id="KW-0694">RNA-binding</keyword>
<evidence type="ECO:0000259" key="6">
    <source>
        <dbReference type="SMART" id="SM00322"/>
    </source>
</evidence>
<dbReference type="GO" id="GO:0003723">
    <property type="term" value="F:RNA binding"/>
    <property type="evidence" value="ECO:0007669"/>
    <property type="project" value="UniProtKB-UniRule"/>
</dbReference>
<evidence type="ECO:0000256" key="2">
    <source>
        <dbReference type="ARBA" id="ARBA00022771"/>
    </source>
</evidence>
<reference evidence="7 8" key="1">
    <citation type="submission" date="2018-06" db="EMBL/GenBank/DDBJ databases">
        <title>Whole genome sequencing of Candida tropicalis (genome annotated by CSBL at Korea University).</title>
        <authorList>
            <person name="Ahn J."/>
        </authorList>
    </citation>
    <scope>NUCLEOTIDE SEQUENCE [LARGE SCALE GENOMIC DNA]</scope>
    <source>
        <strain evidence="7 8">ATCC 20962</strain>
    </source>
</reference>
<sequence length="1060" mass="119769">MNRGRQLSTRGPPPPPPPSAAADGPRETKWCGKPRRYVQLGEQTFDTMITGHLTGEQLMAYQEYFRSEEITHLLNTARQQHRAVPDILPSAKFESSDRQLKYRREPSPPPKYDRDGMKINTRDKVVKEALEKERHEMVELAAGSIKGYMPPSNYTRPRKTQEKLYVPVKDYPDINFVGFLIGPRGSTLKQLQEDSGALLQIRGKGSVKEGKSTDDNEAVHTTLNDELHVLISSDSQHKITKAVMLVNEIIDKLIHSPEGKNDIKRNQLLQLARLNGTYVEKKPHNAENHERRQQQNSYAASYVCQICNGRGHLTRDCKQGQRPGQGRDDEDEYDPGEQMPRKRPRNDASPPPPPPPPGPPSQAHTGGHGYGRNQHSDHPGTRNDPRAHDGFIPIVAIFYAVFHPIEGTKIVHQFPEDSISTGGRGRGEGNGDTREGLFNFDTIKNYVIPKPQLCNRLISLKIDKYKVVGYPVNMESSSYARNSFNFNFCFVFRYDMGDVSPYESAIKRMGQMFQVLEEQSFMLSSLDKENVFFRENPFANGKKTTSSKFDVNGYSDIDGGAAGVGNGTPVNIPGFAKTKKIALSSIESLIQQIYQDLNNYSECCIPLDTSNSVDIKLFPILPPPINLKAYQVPIATVRLQSLVDVNWDPTMIKILPYINGLNSVKRISELADANYLLTKQCIQHLMHYKCIEIVDIFQFSNIYAPTNHIGNFLKSEGKMAEECQAYVVSSDIGTENSSFANTPSQLSSPHPTNGEHSPTYNYKSSFGSVSVSPYTKSTYLSKSPRAGLMSNMEVKVPTKSTLFYLYRSLNQGQTLKEWYIQQKKHLDNIDIRRFINFGVLRGIIYRVYSYPLLNSITSAIQRNDSDAVDNMINRLRRKRASRKISGGTNDNLLKTKVNERTLRTDVKRKVSFTYSQSDSHDLRRLSTSEVIFEDDSDDDDDDDETEDDDDDEEEDDDDEDKIGQYVGHDRSRVSSSNIVPISERRHRVSSSSYYIDDDTDEADEAEEDLAGAEEQKNMVDLLKMLKGFQSFDSICTELNKSRVEVEEMIEKLGSVNIVNC</sequence>
<dbReference type="InterPro" id="IPR047086">
    <property type="entry name" value="SF1-HH_sf"/>
</dbReference>
<dbReference type="Pfam" id="PF22675">
    <property type="entry name" value="KH-I_KHDC4-BBP"/>
    <property type="match status" value="1"/>
</dbReference>
<dbReference type="PANTHER" id="PTHR12991">
    <property type="entry name" value="NITROGEN PERMEASE REGULATOR 2/TUMOR SUPPRESSOR CANDIDATE 4"/>
    <property type="match status" value="1"/>
</dbReference>
<protein>
    <submittedName>
        <fullName evidence="7">Branchpoint-bridging protein</fullName>
    </submittedName>
</protein>
<dbReference type="CDD" id="cd02395">
    <property type="entry name" value="KH-I_BBP"/>
    <property type="match status" value="1"/>
</dbReference>
<feature type="compositionally biased region" description="Pro residues" evidence="5">
    <location>
        <begin position="349"/>
        <end position="360"/>
    </location>
</feature>
<evidence type="ECO:0000256" key="3">
    <source>
        <dbReference type="ARBA" id="ARBA00022833"/>
    </source>
</evidence>
<keyword evidence="3" id="KW-0862">Zinc</keyword>
<dbReference type="SUPFAM" id="SSF54791">
    <property type="entry name" value="Eukaryotic type KH-domain (KH-domain type I)"/>
    <property type="match status" value="1"/>
</dbReference>
<feature type="region of interest" description="Disordered" evidence="5">
    <location>
        <begin position="738"/>
        <end position="759"/>
    </location>
</feature>
<dbReference type="GO" id="GO:1990130">
    <property type="term" value="C:GATOR1 complex"/>
    <property type="evidence" value="ECO:0007669"/>
    <property type="project" value="TreeGrafter"/>
</dbReference>
<dbReference type="GO" id="GO:0005096">
    <property type="term" value="F:GTPase activator activity"/>
    <property type="evidence" value="ECO:0007669"/>
    <property type="project" value="TreeGrafter"/>
</dbReference>
<dbReference type="AlphaFoldDB" id="A0A367Y9A4"/>
<dbReference type="OrthoDB" id="6777263at2759"/>
<dbReference type="InterPro" id="IPR004087">
    <property type="entry name" value="KH_dom"/>
</dbReference>
<dbReference type="SMART" id="SM00322">
    <property type="entry name" value="KH"/>
    <property type="match status" value="1"/>
</dbReference>
<evidence type="ECO:0000256" key="5">
    <source>
        <dbReference type="SAM" id="MobiDB-lite"/>
    </source>
</evidence>
<dbReference type="InterPro" id="IPR009348">
    <property type="entry name" value="NPR2-like"/>
</dbReference>
<feature type="region of interest" description="Disordered" evidence="5">
    <location>
        <begin position="313"/>
        <end position="387"/>
    </location>
</feature>
<evidence type="ECO:0000256" key="1">
    <source>
        <dbReference type="ARBA" id="ARBA00008433"/>
    </source>
</evidence>
<keyword evidence="2" id="KW-0479">Metal-binding</keyword>
<proteinExistence type="inferred from homology"/>
<dbReference type="InterPro" id="IPR036612">
    <property type="entry name" value="KH_dom_type_1_sf"/>
</dbReference>
<dbReference type="Pfam" id="PF06218">
    <property type="entry name" value="NPR2"/>
    <property type="match status" value="1"/>
</dbReference>
<evidence type="ECO:0000313" key="7">
    <source>
        <dbReference type="EMBL" id="RCK62445.1"/>
    </source>
</evidence>
<dbReference type="InterPro" id="IPR055256">
    <property type="entry name" value="KH_1_KHDC4/BBP-like"/>
</dbReference>
<name>A0A367Y9A4_9ASCO</name>
<feature type="compositionally biased region" description="Acidic residues" evidence="5">
    <location>
        <begin position="931"/>
        <end position="960"/>
    </location>
</feature>
<feature type="region of interest" description="Disordered" evidence="5">
    <location>
        <begin position="1"/>
        <end position="29"/>
    </location>
</feature>
<dbReference type="PROSITE" id="PS50084">
    <property type="entry name" value="KH_TYPE_1"/>
    <property type="match status" value="1"/>
</dbReference>
<dbReference type="GO" id="GO:1904262">
    <property type="term" value="P:negative regulation of TORC1 signaling"/>
    <property type="evidence" value="ECO:0007669"/>
    <property type="project" value="TreeGrafter"/>
</dbReference>
<dbReference type="PANTHER" id="PTHR12991:SF10">
    <property type="entry name" value="GATOR COMPLEX PROTEIN NPRL2"/>
    <property type="match status" value="1"/>
</dbReference>
<keyword evidence="8" id="KW-1185">Reference proteome</keyword>
<dbReference type="Gene3D" id="3.30.1370.10">
    <property type="entry name" value="K Homology domain, type 1"/>
    <property type="match status" value="1"/>
</dbReference>
<comment type="caution">
    <text evidence="7">The sequence shown here is derived from an EMBL/GenBank/DDBJ whole genome shotgun (WGS) entry which is preliminary data.</text>
</comment>
<dbReference type="EMBL" id="QLNQ01000025">
    <property type="protein sequence ID" value="RCK62445.1"/>
    <property type="molecule type" value="Genomic_DNA"/>
</dbReference>
<dbReference type="InterPro" id="IPR032570">
    <property type="entry name" value="SF1-HH"/>
</dbReference>
<dbReference type="GO" id="GO:0010508">
    <property type="term" value="P:positive regulation of autophagy"/>
    <property type="evidence" value="ECO:0007669"/>
    <property type="project" value="TreeGrafter"/>
</dbReference>
<dbReference type="Proteomes" id="UP000253472">
    <property type="component" value="Unassembled WGS sequence"/>
</dbReference>
<comment type="similarity">
    <text evidence="1">Belongs to the NPR2 family.</text>
</comment>
<feature type="region of interest" description="Disordered" evidence="5">
    <location>
        <begin position="925"/>
        <end position="1010"/>
    </location>
</feature>